<accession>A0ABQ1QMU7</accession>
<dbReference type="RefSeq" id="WP_188527626.1">
    <property type="nucleotide sequence ID" value="NZ_BMGI01000003.1"/>
</dbReference>
<evidence type="ECO:0000313" key="2">
    <source>
        <dbReference type="EMBL" id="GGD37201.1"/>
    </source>
</evidence>
<dbReference type="Proteomes" id="UP000617355">
    <property type="component" value="Unassembled WGS sequence"/>
</dbReference>
<keyword evidence="3" id="KW-1185">Reference proteome</keyword>
<feature type="region of interest" description="Disordered" evidence="1">
    <location>
        <begin position="59"/>
        <end position="79"/>
    </location>
</feature>
<gene>
    <name evidence="2" type="ORF">GCM10011358_21190</name>
</gene>
<comment type="caution">
    <text evidence="2">The sequence shown here is derived from an EMBL/GenBank/DDBJ whole genome shotgun (WGS) entry which is preliminary data.</text>
</comment>
<organism evidence="2 3">
    <name type="scientific">Sinisalibacter lacisalsi</name>
    <dbReference type="NCBI Taxonomy" id="1526570"/>
    <lineage>
        <taxon>Bacteria</taxon>
        <taxon>Pseudomonadati</taxon>
        <taxon>Pseudomonadota</taxon>
        <taxon>Alphaproteobacteria</taxon>
        <taxon>Rhodobacterales</taxon>
        <taxon>Roseobacteraceae</taxon>
        <taxon>Sinisalibacter</taxon>
    </lineage>
</organism>
<dbReference type="EMBL" id="BMGI01000003">
    <property type="protein sequence ID" value="GGD37201.1"/>
    <property type="molecule type" value="Genomic_DNA"/>
</dbReference>
<proteinExistence type="predicted"/>
<feature type="compositionally biased region" description="Basic residues" evidence="1">
    <location>
        <begin position="60"/>
        <end position="72"/>
    </location>
</feature>
<sequence length="101" mass="10852">MVWLLLGALSNIVITKSRMNAQNVHVAPDTRTRTIDNNAKAVTIAPVQNIHQAVAPGFRKIPRSRPPSHMHPKASGEGMQTVGKLPVIGFCEKRLPAAPGA</sequence>
<protein>
    <submittedName>
        <fullName evidence="2">Uncharacterized protein</fullName>
    </submittedName>
</protein>
<reference evidence="3" key="1">
    <citation type="journal article" date="2019" name="Int. J. Syst. Evol. Microbiol.">
        <title>The Global Catalogue of Microorganisms (GCM) 10K type strain sequencing project: providing services to taxonomists for standard genome sequencing and annotation.</title>
        <authorList>
            <consortium name="The Broad Institute Genomics Platform"/>
            <consortium name="The Broad Institute Genome Sequencing Center for Infectious Disease"/>
            <person name="Wu L."/>
            <person name="Ma J."/>
        </authorList>
    </citation>
    <scope>NUCLEOTIDE SEQUENCE [LARGE SCALE GENOMIC DNA]</scope>
    <source>
        <strain evidence="3">CGMCC 1.12922</strain>
    </source>
</reference>
<name>A0ABQ1QMU7_9RHOB</name>
<evidence type="ECO:0000256" key="1">
    <source>
        <dbReference type="SAM" id="MobiDB-lite"/>
    </source>
</evidence>
<evidence type="ECO:0000313" key="3">
    <source>
        <dbReference type="Proteomes" id="UP000617355"/>
    </source>
</evidence>